<feature type="compositionally biased region" description="Basic and acidic residues" evidence="6">
    <location>
        <begin position="371"/>
        <end position="387"/>
    </location>
</feature>
<evidence type="ECO:0000256" key="5">
    <source>
        <dbReference type="PROSITE-ProRule" id="PRU00176"/>
    </source>
</evidence>
<feature type="compositionally biased region" description="Basic residues" evidence="6">
    <location>
        <begin position="723"/>
        <end position="742"/>
    </location>
</feature>
<dbReference type="SMART" id="SM00360">
    <property type="entry name" value="RRM"/>
    <property type="match status" value="4"/>
</dbReference>
<evidence type="ECO:0000256" key="2">
    <source>
        <dbReference type="ARBA" id="ARBA00022737"/>
    </source>
</evidence>
<dbReference type="InterPro" id="IPR035979">
    <property type="entry name" value="RBD_domain_sf"/>
</dbReference>
<evidence type="ECO:0000256" key="3">
    <source>
        <dbReference type="ARBA" id="ARBA00022884"/>
    </source>
</evidence>
<feature type="domain" description="RRM" evidence="7">
    <location>
        <begin position="205"/>
        <end position="284"/>
    </location>
</feature>
<organism evidence="8 9">
    <name type="scientific">Hyalella azteca</name>
    <name type="common">Amphipod</name>
    <dbReference type="NCBI Taxonomy" id="294128"/>
    <lineage>
        <taxon>Eukaryota</taxon>
        <taxon>Metazoa</taxon>
        <taxon>Ecdysozoa</taxon>
        <taxon>Arthropoda</taxon>
        <taxon>Crustacea</taxon>
        <taxon>Multicrustacea</taxon>
        <taxon>Malacostraca</taxon>
        <taxon>Eumalacostraca</taxon>
        <taxon>Peracarida</taxon>
        <taxon>Amphipoda</taxon>
        <taxon>Senticaudata</taxon>
        <taxon>Talitrida</taxon>
        <taxon>Talitroidea</taxon>
        <taxon>Hyalellidae</taxon>
        <taxon>Hyalella</taxon>
    </lineage>
</organism>
<dbReference type="Proteomes" id="UP000694843">
    <property type="component" value="Unplaced"/>
</dbReference>
<dbReference type="KEGG" id="hazt:108680310"/>
<dbReference type="Pfam" id="PF00076">
    <property type="entry name" value="RRM_1"/>
    <property type="match status" value="4"/>
</dbReference>
<evidence type="ECO:0000256" key="1">
    <source>
        <dbReference type="ARBA" id="ARBA00004123"/>
    </source>
</evidence>
<dbReference type="FunFam" id="3.30.70.330:FF:000182">
    <property type="entry name" value="RNA-binding motif protein 28"/>
    <property type="match status" value="1"/>
</dbReference>
<dbReference type="AlphaFoldDB" id="A0A8B7PEQ9"/>
<dbReference type="InterPro" id="IPR051945">
    <property type="entry name" value="RRM_MRD1_RNA_proc_ribogen"/>
</dbReference>
<evidence type="ECO:0000259" key="7">
    <source>
        <dbReference type="PROSITE" id="PS50102"/>
    </source>
</evidence>
<gene>
    <name evidence="9" type="primary">LOC108680310</name>
</gene>
<sequence>MGSMSLPASNSIIISGLPLNCTSYDLAFQFGEIGLIKRSHLEKNGAKQFTGTAHIAYFDPAHAVEAIKRYNGTNFKSQTISVEADASKPQTKLPIDKVKSFKSQTISVEADASKPLTKSPIDKVKSLKRKTSDVEKFDTKIPVPALKKIKSKESGEPNSPDAAGKTEKSTKEKIPLISKSRESCISQKVTKKSKENKTYNSDQPGRLIIRNISFQATEKDLSALFSPLGKVLQVHLPKPAGSKFTHKGLGFVQLSSHDEAVRAINKLNLYKLKGRHIAVDHAVPKAKFQLNSSLKVEIKEEVKGEAVNDVISTGPKKGKLPKPKKKEDFDLSLVKTEIESLCGETSDPFSNFWPSKVKKNTPLSDDSSSDDDAKCVVKTEKEEPRRVPIKPVSRDVEEGRSIFVSKMSMDTTALGLEMALSKFGPIKKVLLVTDKLTEQSRGCAFVQFETAEDAQACLDASADPGRREEFTVDGRVLMLRLSLPRNDLHSNNKEAPKGKDNRNLYLAREGFIREGTAAASDVSAADIHLRRERERVKEKLLANLHMFVSPLRLVVHNLPLDMKDVQLKHLFQKYAPHKARIVESRVIRDLKAVDEGGIARSRGYGFVAFTRHEDALAALRAMNNNPKVFTPSRRPVIEFSIENLNVLKAKQKRTEKATAAPKPATVSSKKKKVVKRASAAKNLTLKKLIAMPAAPEGPLPGFAGLASSKQVIKPGKKLHVHLGPKFRHRDQGKGVKKPHGKAPVKNFYRGNSKKKAARGSVSKSSKTPYKKNKTPK</sequence>
<comment type="subcellular location">
    <subcellularLocation>
        <location evidence="1">Nucleus</location>
    </subcellularLocation>
</comment>
<dbReference type="SUPFAM" id="SSF54928">
    <property type="entry name" value="RNA-binding domain, RBD"/>
    <property type="match status" value="4"/>
</dbReference>
<feature type="region of interest" description="Disordered" evidence="6">
    <location>
        <begin position="360"/>
        <end position="387"/>
    </location>
</feature>
<reference evidence="9" key="1">
    <citation type="submission" date="2025-08" db="UniProtKB">
        <authorList>
            <consortium name="RefSeq"/>
        </authorList>
    </citation>
    <scope>IDENTIFICATION</scope>
    <source>
        <tissue evidence="9">Whole organism</tissue>
    </source>
</reference>
<accession>A0A8B7PEQ9</accession>
<feature type="region of interest" description="Disordered" evidence="6">
    <location>
        <begin position="146"/>
        <end position="177"/>
    </location>
</feature>
<evidence type="ECO:0000256" key="4">
    <source>
        <dbReference type="ARBA" id="ARBA00023242"/>
    </source>
</evidence>
<dbReference type="PANTHER" id="PTHR48039">
    <property type="entry name" value="RNA-BINDING MOTIF PROTEIN 14B"/>
    <property type="match status" value="1"/>
</dbReference>
<dbReference type="PANTHER" id="PTHR48039:SF5">
    <property type="entry name" value="RNA-BINDING PROTEIN 28"/>
    <property type="match status" value="1"/>
</dbReference>
<dbReference type="GO" id="GO:0005730">
    <property type="term" value="C:nucleolus"/>
    <property type="evidence" value="ECO:0007669"/>
    <property type="project" value="TreeGrafter"/>
</dbReference>
<evidence type="ECO:0000313" key="9">
    <source>
        <dbReference type="RefSeq" id="XP_018024603.1"/>
    </source>
</evidence>
<dbReference type="GO" id="GO:0003729">
    <property type="term" value="F:mRNA binding"/>
    <property type="evidence" value="ECO:0007669"/>
    <property type="project" value="TreeGrafter"/>
</dbReference>
<dbReference type="RefSeq" id="XP_018024603.1">
    <property type="nucleotide sequence ID" value="XM_018169114.2"/>
</dbReference>
<keyword evidence="2" id="KW-0677">Repeat</keyword>
<proteinExistence type="predicted"/>
<protein>
    <submittedName>
        <fullName evidence="9">RNA-binding protein 28</fullName>
    </submittedName>
</protein>
<feature type="compositionally biased region" description="Basic and acidic residues" evidence="6">
    <location>
        <begin position="164"/>
        <end position="177"/>
    </location>
</feature>
<dbReference type="GeneID" id="108680310"/>
<dbReference type="CDD" id="cd00590">
    <property type="entry name" value="RRM_SF"/>
    <property type="match status" value="1"/>
</dbReference>
<name>A0A8B7PEQ9_HYAAZ</name>
<evidence type="ECO:0000313" key="8">
    <source>
        <dbReference type="Proteomes" id="UP000694843"/>
    </source>
</evidence>
<keyword evidence="8" id="KW-1185">Reference proteome</keyword>
<feature type="region of interest" description="Disordered" evidence="6">
    <location>
        <begin position="653"/>
        <end position="672"/>
    </location>
</feature>
<dbReference type="InterPro" id="IPR000504">
    <property type="entry name" value="RRM_dom"/>
</dbReference>
<dbReference type="OrthoDB" id="3945418at2759"/>
<feature type="domain" description="RRM" evidence="7">
    <location>
        <begin position="400"/>
        <end position="486"/>
    </location>
</feature>
<feature type="compositionally biased region" description="Low complexity" evidence="6">
    <location>
        <begin position="657"/>
        <end position="667"/>
    </location>
</feature>
<feature type="domain" description="RRM" evidence="7">
    <location>
        <begin position="10"/>
        <end position="87"/>
    </location>
</feature>
<dbReference type="InterPro" id="IPR012677">
    <property type="entry name" value="Nucleotide-bd_a/b_plait_sf"/>
</dbReference>
<dbReference type="PROSITE" id="PS50102">
    <property type="entry name" value="RRM"/>
    <property type="match status" value="4"/>
</dbReference>
<feature type="region of interest" description="Disordered" evidence="6">
    <location>
        <begin position="723"/>
        <end position="776"/>
    </location>
</feature>
<evidence type="ECO:0000256" key="6">
    <source>
        <dbReference type="SAM" id="MobiDB-lite"/>
    </source>
</evidence>
<keyword evidence="4" id="KW-0539">Nucleus</keyword>
<dbReference type="CDD" id="cd12416">
    <property type="entry name" value="RRM4_RBM28_like"/>
    <property type="match status" value="1"/>
</dbReference>
<feature type="domain" description="RRM" evidence="7">
    <location>
        <begin position="551"/>
        <end position="642"/>
    </location>
</feature>
<dbReference type="Gene3D" id="3.30.70.330">
    <property type="match status" value="4"/>
</dbReference>
<keyword evidence="3 5" id="KW-0694">RNA-binding</keyword>